<dbReference type="PANTHER" id="PTHR46495">
    <property type="entry name" value="DUAL SPECIFICITY PROTEIN PHOSPHATASE 21"/>
    <property type="match status" value="1"/>
</dbReference>
<comment type="subcellular location">
    <subcellularLocation>
        <location evidence="1">Cytoplasm</location>
    </subcellularLocation>
</comment>
<dbReference type="GO" id="GO:0017017">
    <property type="term" value="F:MAP kinase tyrosine/serine/threonine phosphatase activity"/>
    <property type="evidence" value="ECO:0007669"/>
    <property type="project" value="InterPro"/>
</dbReference>
<comment type="similarity">
    <text evidence="2">Belongs to the protein-tyrosine phosphatase family. Non-receptor class dual specificity subfamily.</text>
</comment>
<evidence type="ECO:0000256" key="3">
    <source>
        <dbReference type="ARBA" id="ARBA00022490"/>
    </source>
</evidence>
<dbReference type="Proteomes" id="UP000551758">
    <property type="component" value="Unassembled WGS sequence"/>
</dbReference>
<protein>
    <submittedName>
        <fullName evidence="4">Uncharacterized protein</fullName>
    </submittedName>
</protein>
<gene>
    <name evidence="4" type="ORF">HPG69_009226</name>
</gene>
<evidence type="ECO:0000313" key="5">
    <source>
        <dbReference type="Proteomes" id="UP000551758"/>
    </source>
</evidence>
<evidence type="ECO:0000313" key="4">
    <source>
        <dbReference type="EMBL" id="KAF5927860.1"/>
    </source>
</evidence>
<keyword evidence="3" id="KW-0963">Cytoplasm</keyword>
<organism evidence="4 5">
    <name type="scientific">Diceros bicornis minor</name>
    <name type="common">South-central black rhinoceros</name>
    <dbReference type="NCBI Taxonomy" id="77932"/>
    <lineage>
        <taxon>Eukaryota</taxon>
        <taxon>Metazoa</taxon>
        <taxon>Chordata</taxon>
        <taxon>Craniata</taxon>
        <taxon>Vertebrata</taxon>
        <taxon>Euteleostomi</taxon>
        <taxon>Mammalia</taxon>
        <taxon>Eutheria</taxon>
        <taxon>Laurasiatheria</taxon>
        <taxon>Perissodactyla</taxon>
        <taxon>Rhinocerotidae</taxon>
        <taxon>Diceros</taxon>
    </lineage>
</organism>
<dbReference type="EMBL" id="JACDTQ010000544">
    <property type="protein sequence ID" value="KAF5927860.1"/>
    <property type="molecule type" value="Genomic_DNA"/>
</dbReference>
<comment type="caution">
    <text evidence="4">The sequence shown here is derived from an EMBL/GenBank/DDBJ whole genome shotgun (WGS) entry which is preliminary data.</text>
</comment>
<dbReference type="PRINTS" id="PR01910">
    <property type="entry name" value="ADSPHPHTASEB"/>
</dbReference>
<sequence length="184" mass="20286">MSSNQIATVINVSVEAEKTLYEDIQYLQVPVPNAPISLLCDLLDPMAERSHRVEANACNVSIPDFQPCGESMMPRLLERAAVVKVLPQRFVSLMSLENDGPSVIQKFHEAPKITFPLSLTHPGIRVVYCAHSRAVYTQRDVPLAGVLRSAALPFCCTQCHCFSSVQKVKAHKINEVSLLTHCSA</sequence>
<dbReference type="GO" id="GO:0005737">
    <property type="term" value="C:cytoplasm"/>
    <property type="evidence" value="ECO:0007669"/>
    <property type="project" value="UniProtKB-SubCell"/>
</dbReference>
<accession>A0A7J7FIJ2</accession>
<evidence type="ECO:0000256" key="1">
    <source>
        <dbReference type="ARBA" id="ARBA00004496"/>
    </source>
</evidence>
<name>A0A7J7FIJ2_DICBM</name>
<evidence type="ECO:0000256" key="2">
    <source>
        <dbReference type="ARBA" id="ARBA00008601"/>
    </source>
</evidence>
<dbReference type="PANTHER" id="PTHR46495:SF2">
    <property type="entry name" value="DUAL SPECIFICITY PROTEIN PHOSPHATASE 18"/>
    <property type="match status" value="1"/>
</dbReference>
<dbReference type="InterPro" id="IPR020420">
    <property type="entry name" value="Atypical_DUSP_subfamB"/>
</dbReference>
<proteinExistence type="inferred from homology"/>
<reference evidence="4 5" key="1">
    <citation type="journal article" date="2020" name="Mol. Biol. Evol.">
        <title>Interspecific Gene Flow and the Evolution of Specialization in Black and White Rhinoceros.</title>
        <authorList>
            <person name="Moodley Y."/>
            <person name="Westbury M.V."/>
            <person name="Russo I.M."/>
            <person name="Gopalakrishnan S."/>
            <person name="Rakotoarivelo A."/>
            <person name="Olsen R.A."/>
            <person name="Prost S."/>
            <person name="Tunstall T."/>
            <person name="Ryder O.A."/>
            <person name="Dalen L."/>
            <person name="Bruford M.W."/>
        </authorList>
    </citation>
    <scope>NUCLEOTIDE SEQUENCE [LARGE SCALE GENOMIC DNA]</scope>
    <source>
        <strain evidence="4">SBR-YM</strain>
        <tissue evidence="4">Skin</tissue>
    </source>
</reference>
<keyword evidence="5" id="KW-1185">Reference proteome</keyword>
<dbReference type="AlphaFoldDB" id="A0A7J7FIJ2"/>
<dbReference type="GO" id="GO:0004725">
    <property type="term" value="F:protein tyrosine phosphatase activity"/>
    <property type="evidence" value="ECO:0007669"/>
    <property type="project" value="TreeGrafter"/>
</dbReference>